<organism evidence="7 8">
    <name type="scientific">Candidatus Nesterenkonia stercoripullorum</name>
    <dbReference type="NCBI Taxonomy" id="2838701"/>
    <lineage>
        <taxon>Bacteria</taxon>
        <taxon>Bacillati</taxon>
        <taxon>Actinomycetota</taxon>
        <taxon>Actinomycetes</taxon>
        <taxon>Micrococcales</taxon>
        <taxon>Micrococcaceae</taxon>
        <taxon>Nesterenkonia</taxon>
    </lineage>
</organism>
<dbReference type="Proteomes" id="UP000824151">
    <property type="component" value="Unassembled WGS sequence"/>
</dbReference>
<feature type="transmembrane region" description="Helical" evidence="5">
    <location>
        <begin position="26"/>
        <end position="48"/>
    </location>
</feature>
<proteinExistence type="predicted"/>
<gene>
    <name evidence="7" type="ORF">H9871_04885</name>
</gene>
<keyword evidence="4 5" id="KW-0472">Membrane</keyword>
<reference evidence="7" key="1">
    <citation type="journal article" date="2021" name="PeerJ">
        <title>Extensive microbial diversity within the chicken gut microbiome revealed by metagenomics and culture.</title>
        <authorList>
            <person name="Gilroy R."/>
            <person name="Ravi A."/>
            <person name="Getino M."/>
            <person name="Pursley I."/>
            <person name="Horton D.L."/>
            <person name="Alikhan N.F."/>
            <person name="Baker D."/>
            <person name="Gharbi K."/>
            <person name="Hall N."/>
            <person name="Watson M."/>
            <person name="Adriaenssens E.M."/>
            <person name="Foster-Nyarko E."/>
            <person name="Jarju S."/>
            <person name="Secka A."/>
            <person name="Antonio M."/>
            <person name="Oren A."/>
            <person name="Chaudhuri R.R."/>
            <person name="La Ragione R."/>
            <person name="Hildebrand F."/>
            <person name="Pallen M.J."/>
        </authorList>
    </citation>
    <scope>NUCLEOTIDE SEQUENCE</scope>
    <source>
        <strain evidence="7">ChiHejej3B27-3195</strain>
    </source>
</reference>
<evidence type="ECO:0000256" key="3">
    <source>
        <dbReference type="ARBA" id="ARBA00022989"/>
    </source>
</evidence>
<dbReference type="SUPFAM" id="SSF103473">
    <property type="entry name" value="MFS general substrate transporter"/>
    <property type="match status" value="1"/>
</dbReference>
<dbReference type="InterPro" id="IPR011701">
    <property type="entry name" value="MFS"/>
</dbReference>
<comment type="subcellular location">
    <subcellularLocation>
        <location evidence="1">Cell membrane</location>
        <topology evidence="1">Multi-pass membrane protein</topology>
    </subcellularLocation>
</comment>
<dbReference type="Gene3D" id="1.20.1250.20">
    <property type="entry name" value="MFS general substrate transporter like domains"/>
    <property type="match status" value="1"/>
</dbReference>
<evidence type="ECO:0000256" key="2">
    <source>
        <dbReference type="ARBA" id="ARBA00022692"/>
    </source>
</evidence>
<feature type="transmembrane region" description="Helical" evidence="5">
    <location>
        <begin position="60"/>
        <end position="85"/>
    </location>
</feature>
<keyword evidence="2 5" id="KW-0812">Transmembrane</keyword>
<keyword evidence="3 5" id="KW-1133">Transmembrane helix</keyword>
<evidence type="ECO:0000256" key="1">
    <source>
        <dbReference type="ARBA" id="ARBA00004651"/>
    </source>
</evidence>
<sequence length="125" mass="12833">MGVLPRCCHAPHPPVGSEPPPDPGRFTTAALCGLAAGALNPIIGSVQYQRVPAGLRARVFGLVTAGAWAGMPLGGLVGGLGASLVGVRPTFAIIAVIYITATLTPLLGGAWRLMERSTPTEPRRE</sequence>
<evidence type="ECO:0000256" key="5">
    <source>
        <dbReference type="SAM" id="Phobius"/>
    </source>
</evidence>
<dbReference type="PROSITE" id="PS50850">
    <property type="entry name" value="MFS"/>
    <property type="match status" value="1"/>
</dbReference>
<dbReference type="GO" id="GO:0022857">
    <property type="term" value="F:transmembrane transporter activity"/>
    <property type="evidence" value="ECO:0007669"/>
    <property type="project" value="InterPro"/>
</dbReference>
<dbReference type="InterPro" id="IPR020846">
    <property type="entry name" value="MFS_dom"/>
</dbReference>
<name>A0A9D1URS0_9MICC</name>
<feature type="transmembrane region" description="Helical" evidence="5">
    <location>
        <begin position="91"/>
        <end position="114"/>
    </location>
</feature>
<evidence type="ECO:0000256" key="4">
    <source>
        <dbReference type="ARBA" id="ARBA00023136"/>
    </source>
</evidence>
<comment type="caution">
    <text evidence="7">The sequence shown here is derived from an EMBL/GenBank/DDBJ whole genome shotgun (WGS) entry which is preliminary data.</text>
</comment>
<evidence type="ECO:0000259" key="6">
    <source>
        <dbReference type="PROSITE" id="PS50850"/>
    </source>
</evidence>
<reference evidence="7" key="2">
    <citation type="submission" date="2021-04" db="EMBL/GenBank/DDBJ databases">
        <authorList>
            <person name="Gilroy R."/>
        </authorList>
    </citation>
    <scope>NUCLEOTIDE SEQUENCE</scope>
    <source>
        <strain evidence="7">ChiHejej3B27-3195</strain>
    </source>
</reference>
<evidence type="ECO:0000313" key="8">
    <source>
        <dbReference type="Proteomes" id="UP000824151"/>
    </source>
</evidence>
<accession>A0A9D1URS0</accession>
<dbReference type="GO" id="GO:0005886">
    <property type="term" value="C:plasma membrane"/>
    <property type="evidence" value="ECO:0007669"/>
    <property type="project" value="UniProtKB-SubCell"/>
</dbReference>
<dbReference type="AlphaFoldDB" id="A0A9D1URS0"/>
<dbReference type="Pfam" id="PF07690">
    <property type="entry name" value="MFS_1"/>
    <property type="match status" value="1"/>
</dbReference>
<protein>
    <submittedName>
        <fullName evidence="7">MFS transporter</fullName>
    </submittedName>
</protein>
<evidence type="ECO:0000313" key="7">
    <source>
        <dbReference type="EMBL" id="HIW99459.1"/>
    </source>
</evidence>
<dbReference type="InterPro" id="IPR036259">
    <property type="entry name" value="MFS_trans_sf"/>
</dbReference>
<dbReference type="EMBL" id="DXGD01000176">
    <property type="protein sequence ID" value="HIW99459.1"/>
    <property type="molecule type" value="Genomic_DNA"/>
</dbReference>
<feature type="domain" description="Major facilitator superfamily (MFS) profile" evidence="6">
    <location>
        <begin position="1"/>
        <end position="125"/>
    </location>
</feature>